<accession>A0ACA9QEG2</accession>
<feature type="non-terminal residue" evidence="1">
    <location>
        <position position="76"/>
    </location>
</feature>
<dbReference type="Proteomes" id="UP000789525">
    <property type="component" value="Unassembled WGS sequence"/>
</dbReference>
<evidence type="ECO:0000313" key="1">
    <source>
        <dbReference type="EMBL" id="CAG8740968.1"/>
    </source>
</evidence>
<reference evidence="1" key="1">
    <citation type="submission" date="2021-06" db="EMBL/GenBank/DDBJ databases">
        <authorList>
            <person name="Kallberg Y."/>
            <person name="Tangrot J."/>
            <person name="Rosling A."/>
        </authorList>
    </citation>
    <scope>NUCLEOTIDE SEQUENCE</scope>
    <source>
        <strain evidence="1">CL356</strain>
    </source>
</reference>
<comment type="caution">
    <text evidence="1">The sequence shown here is derived from an EMBL/GenBank/DDBJ whole genome shotgun (WGS) entry which is preliminary data.</text>
</comment>
<name>A0ACA9QEG2_9GLOM</name>
<dbReference type="EMBL" id="CAJVPT010047883">
    <property type="protein sequence ID" value="CAG8740968.1"/>
    <property type="molecule type" value="Genomic_DNA"/>
</dbReference>
<proteinExistence type="predicted"/>
<organism evidence="1 2">
    <name type="scientific">Acaulospora colombiana</name>
    <dbReference type="NCBI Taxonomy" id="27376"/>
    <lineage>
        <taxon>Eukaryota</taxon>
        <taxon>Fungi</taxon>
        <taxon>Fungi incertae sedis</taxon>
        <taxon>Mucoromycota</taxon>
        <taxon>Glomeromycotina</taxon>
        <taxon>Glomeromycetes</taxon>
        <taxon>Diversisporales</taxon>
        <taxon>Acaulosporaceae</taxon>
        <taxon>Acaulospora</taxon>
    </lineage>
</organism>
<gene>
    <name evidence="1" type="ORF">ACOLOM_LOCUS12173</name>
</gene>
<sequence>MQQHINIIANDRGKEPTMQTGGEEVKFIVASLKTRILKVTIAHGAQKSALTLRYMKGYFHEANRTDERSTWMEKLQ</sequence>
<keyword evidence="2" id="KW-1185">Reference proteome</keyword>
<evidence type="ECO:0000313" key="2">
    <source>
        <dbReference type="Proteomes" id="UP000789525"/>
    </source>
</evidence>
<protein>
    <submittedName>
        <fullName evidence="1">2221_t:CDS:1</fullName>
    </submittedName>
</protein>